<evidence type="ECO:0000313" key="2">
    <source>
        <dbReference type="EMBL" id="KAH0463845.1"/>
    </source>
</evidence>
<protein>
    <submittedName>
        <fullName evidence="2">Uncharacterized protein</fullName>
    </submittedName>
</protein>
<keyword evidence="1" id="KW-0472">Membrane</keyword>
<comment type="caution">
    <text evidence="2">The sequence shown here is derived from an EMBL/GenBank/DDBJ whole genome shotgun (WGS) entry which is preliminary data.</text>
</comment>
<keyword evidence="3" id="KW-1185">Reference proteome</keyword>
<gene>
    <name evidence="2" type="ORF">IEQ34_006631</name>
</gene>
<evidence type="ECO:0000313" key="3">
    <source>
        <dbReference type="Proteomes" id="UP000775213"/>
    </source>
</evidence>
<dbReference type="AlphaFoldDB" id="A0AAV7GPP2"/>
<dbReference type="EMBL" id="JAGFBR010000007">
    <property type="protein sequence ID" value="KAH0463845.1"/>
    <property type="molecule type" value="Genomic_DNA"/>
</dbReference>
<evidence type="ECO:0000256" key="1">
    <source>
        <dbReference type="SAM" id="Phobius"/>
    </source>
</evidence>
<dbReference type="Proteomes" id="UP000775213">
    <property type="component" value="Unassembled WGS sequence"/>
</dbReference>
<feature type="transmembrane region" description="Helical" evidence="1">
    <location>
        <begin position="26"/>
        <end position="44"/>
    </location>
</feature>
<keyword evidence="1" id="KW-0812">Transmembrane</keyword>
<organism evidence="2 3">
    <name type="scientific">Dendrobium chrysotoxum</name>
    <name type="common">Orchid</name>
    <dbReference type="NCBI Taxonomy" id="161865"/>
    <lineage>
        <taxon>Eukaryota</taxon>
        <taxon>Viridiplantae</taxon>
        <taxon>Streptophyta</taxon>
        <taxon>Embryophyta</taxon>
        <taxon>Tracheophyta</taxon>
        <taxon>Spermatophyta</taxon>
        <taxon>Magnoliopsida</taxon>
        <taxon>Liliopsida</taxon>
        <taxon>Asparagales</taxon>
        <taxon>Orchidaceae</taxon>
        <taxon>Epidendroideae</taxon>
        <taxon>Malaxideae</taxon>
        <taxon>Dendrobiinae</taxon>
        <taxon>Dendrobium</taxon>
    </lineage>
</organism>
<keyword evidence="1" id="KW-1133">Transmembrane helix</keyword>
<proteinExistence type="predicted"/>
<name>A0AAV7GPP2_DENCH</name>
<sequence>MPLVSVSFRLKFKSEASLSFLPPQPLFPVPGLLCLFLDLLFNFLSRAAPRNRRGGILLD</sequence>
<reference evidence="2 3" key="1">
    <citation type="journal article" date="2021" name="Hortic Res">
        <title>Chromosome-scale assembly of the Dendrobium chrysotoxum genome enhances the understanding of orchid evolution.</title>
        <authorList>
            <person name="Zhang Y."/>
            <person name="Zhang G.Q."/>
            <person name="Zhang D."/>
            <person name="Liu X.D."/>
            <person name="Xu X.Y."/>
            <person name="Sun W.H."/>
            <person name="Yu X."/>
            <person name="Zhu X."/>
            <person name="Wang Z.W."/>
            <person name="Zhao X."/>
            <person name="Zhong W.Y."/>
            <person name="Chen H."/>
            <person name="Yin W.L."/>
            <person name="Huang T."/>
            <person name="Niu S.C."/>
            <person name="Liu Z.J."/>
        </authorList>
    </citation>
    <scope>NUCLEOTIDE SEQUENCE [LARGE SCALE GENOMIC DNA]</scope>
    <source>
        <strain evidence="2">Lindl</strain>
    </source>
</reference>
<accession>A0AAV7GPP2</accession>